<dbReference type="GO" id="GO:0071949">
    <property type="term" value="F:FAD binding"/>
    <property type="evidence" value="ECO:0007669"/>
    <property type="project" value="InterPro"/>
</dbReference>
<dbReference type="InterPro" id="IPR006094">
    <property type="entry name" value="Oxid_FAD_bind_N"/>
</dbReference>
<dbReference type="PANTHER" id="PTHR42973">
    <property type="entry name" value="BINDING OXIDOREDUCTASE, PUTATIVE (AFU_ORTHOLOGUE AFUA_1G17690)-RELATED"/>
    <property type="match status" value="1"/>
</dbReference>
<dbReference type="Pfam" id="PF01565">
    <property type="entry name" value="FAD_binding_4"/>
    <property type="match status" value="1"/>
</dbReference>
<accession>A0A1N7G5Z4</accession>
<dbReference type="STRING" id="308853.SAMN05421752_11020"/>
<evidence type="ECO:0000256" key="3">
    <source>
        <dbReference type="ARBA" id="ARBA00022630"/>
    </source>
</evidence>
<dbReference type="Gene3D" id="3.30.43.10">
    <property type="entry name" value="Uridine Diphospho-n-acetylenolpyruvylglucosamine Reductase, domain 2"/>
    <property type="match status" value="1"/>
</dbReference>
<dbReference type="Gene3D" id="3.40.462.20">
    <property type="match status" value="1"/>
</dbReference>
<dbReference type="SUPFAM" id="SSF56176">
    <property type="entry name" value="FAD-binding/transporter-associated domain-like"/>
    <property type="match status" value="1"/>
</dbReference>
<name>A0A1N7G5Z4_9EURY</name>
<organism evidence="7 8">
    <name type="scientific">Natronorubrum thiooxidans</name>
    <dbReference type="NCBI Taxonomy" id="308853"/>
    <lineage>
        <taxon>Archaea</taxon>
        <taxon>Methanobacteriati</taxon>
        <taxon>Methanobacteriota</taxon>
        <taxon>Stenosarchaea group</taxon>
        <taxon>Halobacteria</taxon>
        <taxon>Halobacteriales</taxon>
        <taxon>Natrialbaceae</taxon>
        <taxon>Natronorubrum</taxon>
    </lineage>
</organism>
<comment type="cofactor">
    <cofactor evidence="1">
        <name>FAD</name>
        <dbReference type="ChEBI" id="CHEBI:57692"/>
    </cofactor>
</comment>
<dbReference type="Gene3D" id="3.30.465.10">
    <property type="match status" value="1"/>
</dbReference>
<keyword evidence="4" id="KW-0274">FAD</keyword>
<dbReference type="RefSeq" id="WP_076609772.1">
    <property type="nucleotide sequence ID" value="NZ_FTNR01000010.1"/>
</dbReference>
<reference evidence="8" key="1">
    <citation type="submission" date="2017-01" db="EMBL/GenBank/DDBJ databases">
        <authorList>
            <person name="Varghese N."/>
            <person name="Submissions S."/>
        </authorList>
    </citation>
    <scope>NUCLEOTIDE SEQUENCE [LARGE SCALE GENOMIC DNA]</scope>
    <source>
        <strain evidence="8">type strain: HArc-</strain>
    </source>
</reference>
<dbReference type="InterPro" id="IPR016169">
    <property type="entry name" value="FAD-bd_PCMH_sub2"/>
</dbReference>
<comment type="similarity">
    <text evidence="2">Belongs to the oxygen-dependent FAD-linked oxidoreductase family.</text>
</comment>
<evidence type="ECO:0000313" key="7">
    <source>
        <dbReference type="EMBL" id="SIS08020.1"/>
    </source>
</evidence>
<keyword evidence="5" id="KW-0560">Oxidoreductase</keyword>
<dbReference type="Pfam" id="PF08031">
    <property type="entry name" value="BBE"/>
    <property type="match status" value="1"/>
</dbReference>
<dbReference type="EMBL" id="FTNR01000010">
    <property type="protein sequence ID" value="SIS08020.1"/>
    <property type="molecule type" value="Genomic_DNA"/>
</dbReference>
<dbReference type="PROSITE" id="PS51387">
    <property type="entry name" value="FAD_PCMH"/>
    <property type="match status" value="1"/>
</dbReference>
<evidence type="ECO:0000256" key="5">
    <source>
        <dbReference type="ARBA" id="ARBA00023002"/>
    </source>
</evidence>
<dbReference type="InterPro" id="IPR012951">
    <property type="entry name" value="BBE"/>
</dbReference>
<dbReference type="InterPro" id="IPR016166">
    <property type="entry name" value="FAD-bd_PCMH"/>
</dbReference>
<dbReference type="OrthoDB" id="213514at2157"/>
<sequence>MSVHKHPLGTVAELDEQDIREFAERLEGDLVLPDSDEYEEARTVWNGLINKYPAVIARVENATDVAIAVQFAQDAGLELAIRGGAHNQTGSAVVNQGLVVDLSKMDGIQVDPEAKVARVEPGTRAEDVLAETQEHGLACPTGSAGSVGIPGSTLSGGIGWVRRKHGLGIDALRSVEIVTADGEVQTASPEQNEELFWAVRGGSGNFGVVTNFEFELYEIGPMVQALGIFYPYEMVDDAIATFQQVMSDAPEELTTIFLSGHVPNLPPMPDELAGTDAVGILGCYAGDPAEGEEAIAPLREIGEPLIDMSDMMPYEALHDLGTQMYPWGRKYTHRSVYVDELTEGIRNFIVEQTEAAPTPMAAVGVWPLGGNIGASPDAAYAWENKQYMITIEGNWEEFQNQPTLDWAAETERKLRRKGAEGAYAGFTGVEERNWENWTEQVYADSYDRLANVKAEYDPKNVFQQNVNVDPEDA</sequence>
<dbReference type="InterPro" id="IPR050416">
    <property type="entry name" value="FAD-linked_Oxidoreductase"/>
</dbReference>
<evidence type="ECO:0000256" key="1">
    <source>
        <dbReference type="ARBA" id="ARBA00001974"/>
    </source>
</evidence>
<evidence type="ECO:0000256" key="2">
    <source>
        <dbReference type="ARBA" id="ARBA00005466"/>
    </source>
</evidence>
<dbReference type="InterPro" id="IPR016167">
    <property type="entry name" value="FAD-bd_PCMH_sub1"/>
</dbReference>
<proteinExistence type="inferred from homology"/>
<dbReference type="Proteomes" id="UP000185936">
    <property type="component" value="Unassembled WGS sequence"/>
</dbReference>
<evidence type="ECO:0000259" key="6">
    <source>
        <dbReference type="PROSITE" id="PS51387"/>
    </source>
</evidence>
<protein>
    <submittedName>
        <fullName evidence="7">FAD/FMN-containing dehydrogenase</fullName>
    </submittedName>
</protein>
<gene>
    <name evidence="7" type="ORF">SAMN05421752_11020</name>
</gene>
<dbReference type="InterPro" id="IPR036318">
    <property type="entry name" value="FAD-bd_PCMH-like_sf"/>
</dbReference>
<feature type="domain" description="FAD-binding PCMH-type" evidence="6">
    <location>
        <begin position="48"/>
        <end position="219"/>
    </location>
</feature>
<evidence type="ECO:0000313" key="8">
    <source>
        <dbReference type="Proteomes" id="UP000185936"/>
    </source>
</evidence>
<dbReference type="AlphaFoldDB" id="A0A1N7G5Z4"/>
<keyword evidence="8" id="KW-1185">Reference proteome</keyword>
<keyword evidence="3" id="KW-0285">Flavoprotein</keyword>
<dbReference type="GO" id="GO:0016491">
    <property type="term" value="F:oxidoreductase activity"/>
    <property type="evidence" value="ECO:0007669"/>
    <property type="project" value="UniProtKB-KW"/>
</dbReference>
<dbReference type="PANTHER" id="PTHR42973:SF39">
    <property type="entry name" value="FAD-BINDING PCMH-TYPE DOMAIN-CONTAINING PROTEIN"/>
    <property type="match status" value="1"/>
</dbReference>
<evidence type="ECO:0000256" key="4">
    <source>
        <dbReference type="ARBA" id="ARBA00022827"/>
    </source>
</evidence>